<dbReference type="PRINTS" id="PR00347">
    <property type="entry name" value="THAUMATIN"/>
</dbReference>
<keyword evidence="2" id="KW-0472">Membrane</keyword>
<dbReference type="PROSITE" id="PS00316">
    <property type="entry name" value="THAUMATIN_1"/>
    <property type="match status" value="1"/>
</dbReference>
<keyword evidence="2" id="KW-0812">Transmembrane</keyword>
<proteinExistence type="predicted"/>
<dbReference type="Pfam" id="PF00314">
    <property type="entry name" value="Thaumatin"/>
    <property type="match status" value="1"/>
</dbReference>
<feature type="disulfide bond" evidence="1">
    <location>
        <begin position="171"/>
        <end position="179"/>
    </location>
</feature>
<keyword evidence="2" id="KW-1133">Transmembrane helix</keyword>
<dbReference type="AlphaFoldDB" id="A0AA89AFN9"/>
<dbReference type="SUPFAM" id="SSF49870">
    <property type="entry name" value="Osmotin, thaumatin-like protein"/>
    <property type="match status" value="1"/>
</dbReference>
<reference evidence="4" key="1">
    <citation type="submission" date="2022-12" db="EMBL/GenBank/DDBJ databases">
        <title>Draft genome assemblies for two species of Escallonia (Escalloniales).</title>
        <authorList>
            <person name="Chanderbali A."/>
            <person name="Dervinis C."/>
            <person name="Anghel I."/>
            <person name="Soltis D."/>
            <person name="Soltis P."/>
            <person name="Zapata F."/>
        </authorList>
    </citation>
    <scope>NUCLEOTIDE SEQUENCE</scope>
    <source>
        <strain evidence="4">UCBG64.0493</strain>
        <tissue evidence="4">Leaf</tissue>
    </source>
</reference>
<dbReference type="InterPro" id="IPR017949">
    <property type="entry name" value="Thaumatin_CS"/>
</dbReference>
<feature type="disulfide bond" evidence="1">
    <location>
        <begin position="183"/>
        <end position="192"/>
    </location>
</feature>
<keyword evidence="1" id="KW-1015">Disulfide bond</keyword>
<dbReference type="InterPro" id="IPR001938">
    <property type="entry name" value="Thaumatin"/>
</dbReference>
<dbReference type="PANTHER" id="PTHR31048">
    <property type="entry name" value="OS03G0233200 PROTEIN"/>
    <property type="match status" value="1"/>
</dbReference>
<feature type="disulfide bond" evidence="1">
    <location>
        <begin position="193"/>
        <end position="203"/>
    </location>
</feature>
<feature type="disulfide bond" evidence="1">
    <location>
        <begin position="163"/>
        <end position="216"/>
    </location>
</feature>
<dbReference type="Proteomes" id="UP001188597">
    <property type="component" value="Unassembled WGS sequence"/>
</dbReference>
<feature type="chain" id="PRO_5041723236" description="Thaumatin-like protein" evidence="3">
    <location>
        <begin position="28"/>
        <end position="315"/>
    </location>
</feature>
<feature type="disulfide bond" evidence="1">
    <location>
        <begin position="102"/>
        <end position="109"/>
    </location>
</feature>
<evidence type="ECO:0000256" key="2">
    <source>
        <dbReference type="SAM" id="Phobius"/>
    </source>
</evidence>
<organism evidence="4 5">
    <name type="scientific">Escallonia herrerae</name>
    <dbReference type="NCBI Taxonomy" id="1293975"/>
    <lineage>
        <taxon>Eukaryota</taxon>
        <taxon>Viridiplantae</taxon>
        <taxon>Streptophyta</taxon>
        <taxon>Embryophyta</taxon>
        <taxon>Tracheophyta</taxon>
        <taxon>Spermatophyta</taxon>
        <taxon>Magnoliopsida</taxon>
        <taxon>eudicotyledons</taxon>
        <taxon>Gunneridae</taxon>
        <taxon>Pentapetalae</taxon>
        <taxon>asterids</taxon>
        <taxon>campanulids</taxon>
        <taxon>Escalloniales</taxon>
        <taxon>Escalloniaceae</taxon>
        <taxon>Escallonia</taxon>
    </lineage>
</organism>
<keyword evidence="3" id="KW-0732">Signal</keyword>
<dbReference type="PROSITE" id="PS51367">
    <property type="entry name" value="THAUMATIN_2"/>
    <property type="match status" value="1"/>
</dbReference>
<protein>
    <recommendedName>
        <fullName evidence="6">Thaumatin-like protein</fullName>
    </recommendedName>
</protein>
<dbReference type="EMBL" id="JAVXUP010003017">
    <property type="protein sequence ID" value="KAK3000391.1"/>
    <property type="molecule type" value="Genomic_DNA"/>
</dbReference>
<evidence type="ECO:0000313" key="4">
    <source>
        <dbReference type="EMBL" id="KAK3000391.1"/>
    </source>
</evidence>
<evidence type="ECO:0008006" key="6">
    <source>
        <dbReference type="Google" id="ProtNLM"/>
    </source>
</evidence>
<evidence type="ECO:0000313" key="5">
    <source>
        <dbReference type="Proteomes" id="UP001188597"/>
    </source>
</evidence>
<dbReference type="Gene3D" id="2.60.110.10">
    <property type="entry name" value="Thaumatin"/>
    <property type="match status" value="1"/>
</dbReference>
<sequence>MAETLSLALGLLLVNAAILSFSAGAYSTRLKLANECGYTIWPGIVSGRGKPPVSTPTPTFTLEPGESASIFIPAGPWSGQLWARTLCSYDYTGRFTCLTGDCGTGSAECASAQTVPPVTVAEFNISGNGELDLYVVSSSLGYNLGILVVPHGGSGGDCMASGCVSDVEGGCKSETSGTCNSTCFAFGARKYCCSGGHMRPDTCKRSPYSLYFKSRCPYVFGYMYADRRNNTRRVACASADYAITFCPHPSSLKSSTKAVSGPSAATKIKRAIIIVAVVVTTVITVLLIVLNILGPRLAVSIASAVYTALALLYAL</sequence>
<keyword evidence="5" id="KW-1185">Reference proteome</keyword>
<feature type="disulfide bond" evidence="1">
    <location>
        <begin position="87"/>
        <end position="97"/>
    </location>
</feature>
<evidence type="ECO:0000256" key="1">
    <source>
        <dbReference type="PIRSR" id="PIRSR002703-1"/>
    </source>
</evidence>
<dbReference type="SMART" id="SM00205">
    <property type="entry name" value="THN"/>
    <property type="match status" value="1"/>
</dbReference>
<evidence type="ECO:0000256" key="3">
    <source>
        <dbReference type="SAM" id="SignalP"/>
    </source>
</evidence>
<feature type="transmembrane region" description="Helical" evidence="2">
    <location>
        <begin position="271"/>
        <end position="290"/>
    </location>
</feature>
<accession>A0AA89AFN9</accession>
<feature type="transmembrane region" description="Helical" evidence="2">
    <location>
        <begin position="297"/>
        <end position="314"/>
    </location>
</feature>
<dbReference type="InterPro" id="IPR037176">
    <property type="entry name" value="Osmotin/thaumatin-like_sf"/>
</dbReference>
<gene>
    <name evidence="4" type="ORF">RJ639_021627</name>
</gene>
<dbReference type="PIRSF" id="PIRSF002703">
    <property type="entry name" value="Thaumatin"/>
    <property type="match status" value="1"/>
</dbReference>
<comment type="caution">
    <text evidence="4">The sequence shown here is derived from an EMBL/GenBank/DDBJ whole genome shotgun (WGS) entry which is preliminary data.</text>
</comment>
<feature type="disulfide bond" evidence="1">
    <location>
        <begin position="36"/>
        <end position="246"/>
    </location>
</feature>
<feature type="disulfide bond" evidence="1">
    <location>
        <begin position="158"/>
        <end position="236"/>
    </location>
</feature>
<name>A0AA89AFN9_9ASTE</name>
<feature type="signal peptide" evidence="3">
    <location>
        <begin position="1"/>
        <end position="27"/>
    </location>
</feature>